<organism evidence="4 5">
    <name type="scientific">Marinobacter segnicrescens</name>
    <dbReference type="NCBI Taxonomy" id="430453"/>
    <lineage>
        <taxon>Bacteria</taxon>
        <taxon>Pseudomonadati</taxon>
        <taxon>Pseudomonadota</taxon>
        <taxon>Gammaproteobacteria</taxon>
        <taxon>Pseudomonadales</taxon>
        <taxon>Marinobacteraceae</taxon>
        <taxon>Marinobacter</taxon>
    </lineage>
</organism>
<dbReference type="InterPro" id="IPR025194">
    <property type="entry name" value="RodZ-like_C"/>
</dbReference>
<feature type="transmembrane region" description="Helical" evidence="2">
    <location>
        <begin position="116"/>
        <end position="138"/>
    </location>
</feature>
<evidence type="ECO:0000313" key="4">
    <source>
        <dbReference type="EMBL" id="SES66773.1"/>
    </source>
</evidence>
<dbReference type="RefSeq" id="WP_091848270.1">
    <property type="nucleotide sequence ID" value="NZ_FOHZ01000001.1"/>
</dbReference>
<feature type="region of interest" description="Disordered" evidence="1">
    <location>
        <begin position="147"/>
        <end position="263"/>
    </location>
</feature>
<dbReference type="OrthoDB" id="9790252at2"/>
<dbReference type="EMBL" id="FOHZ01000001">
    <property type="protein sequence ID" value="SES66773.1"/>
    <property type="molecule type" value="Genomic_DNA"/>
</dbReference>
<keyword evidence="2" id="KW-0812">Transmembrane</keyword>
<evidence type="ECO:0000256" key="2">
    <source>
        <dbReference type="SAM" id="Phobius"/>
    </source>
</evidence>
<dbReference type="InterPro" id="IPR010982">
    <property type="entry name" value="Lambda_DNA-bd_dom_sf"/>
</dbReference>
<dbReference type="InterPro" id="IPR001387">
    <property type="entry name" value="Cro/C1-type_HTH"/>
</dbReference>
<dbReference type="Proteomes" id="UP000198762">
    <property type="component" value="Unassembled WGS sequence"/>
</dbReference>
<dbReference type="PROSITE" id="PS50943">
    <property type="entry name" value="HTH_CROC1"/>
    <property type="match status" value="1"/>
</dbReference>
<sequence>MTTDNAKQESHQPGVGERLRKAREAARLTVTEVADRQHLRPAVISAIENGDYKQIDSELFLKGYVRTYASQVGLDPESVIRQLDSELEPLREEQKARVEANPLINIERRKRRKRQIARIVVILVILAVLFYGGSLYLAREQAEVTGQTAGEGSAPQPGQVEEGTGDALPTGTQITSERIQGGSDGTLESTGSPNDTSGSGVDSGISDAAGADDGSSVDATVQTQVESGQDVDDSAAELVDNSAGAPSEAADQDTAVRSEPLDEVDPAVSVADEGRLTIEFSGDCWVEVQDSSGRTLEASLRSAGDTLELTAEPPLRVVLGAVSGVDSVRFGGEAVNLSERQVRNNRLVLNLP</sequence>
<proteinExistence type="predicted"/>
<dbReference type="CDD" id="cd00093">
    <property type="entry name" value="HTH_XRE"/>
    <property type="match status" value="1"/>
</dbReference>
<dbReference type="STRING" id="430453.SAMN04487962_10193"/>
<reference evidence="5" key="1">
    <citation type="submission" date="2016-10" db="EMBL/GenBank/DDBJ databases">
        <authorList>
            <person name="Varghese N."/>
            <person name="Submissions S."/>
        </authorList>
    </citation>
    <scope>NUCLEOTIDE SEQUENCE [LARGE SCALE GENOMIC DNA]</scope>
    <source>
        <strain evidence="5">CGMCC 1.6489</strain>
    </source>
</reference>
<evidence type="ECO:0000256" key="1">
    <source>
        <dbReference type="SAM" id="MobiDB-lite"/>
    </source>
</evidence>
<dbReference type="GO" id="GO:0003677">
    <property type="term" value="F:DNA binding"/>
    <property type="evidence" value="ECO:0007669"/>
    <property type="project" value="InterPro"/>
</dbReference>
<evidence type="ECO:0000259" key="3">
    <source>
        <dbReference type="PROSITE" id="PS50943"/>
    </source>
</evidence>
<dbReference type="Gene3D" id="1.10.260.40">
    <property type="entry name" value="lambda repressor-like DNA-binding domains"/>
    <property type="match status" value="1"/>
</dbReference>
<feature type="compositionally biased region" description="Polar residues" evidence="1">
    <location>
        <begin position="186"/>
        <end position="196"/>
    </location>
</feature>
<feature type="compositionally biased region" description="Low complexity" evidence="1">
    <location>
        <begin position="197"/>
        <end position="219"/>
    </location>
</feature>
<dbReference type="AlphaFoldDB" id="A0A1H9YD21"/>
<feature type="domain" description="HTH cro/C1-type" evidence="3">
    <location>
        <begin position="19"/>
        <end position="62"/>
    </location>
</feature>
<keyword evidence="5" id="KW-1185">Reference proteome</keyword>
<evidence type="ECO:0000313" key="5">
    <source>
        <dbReference type="Proteomes" id="UP000198762"/>
    </source>
</evidence>
<accession>A0A1H9YD21</accession>
<dbReference type="Pfam" id="PF13464">
    <property type="entry name" value="RodZ_C"/>
    <property type="match status" value="1"/>
</dbReference>
<protein>
    <submittedName>
        <fullName evidence="4">Cytoskeleton protein RodZ</fullName>
    </submittedName>
</protein>
<dbReference type="PANTHER" id="PTHR34475">
    <property type="match status" value="1"/>
</dbReference>
<dbReference type="Pfam" id="PF13413">
    <property type="entry name" value="HTH_25"/>
    <property type="match status" value="1"/>
</dbReference>
<dbReference type="InterPro" id="IPR050400">
    <property type="entry name" value="Bact_Cytoskel_RodZ"/>
</dbReference>
<keyword evidence="2" id="KW-1133">Transmembrane helix</keyword>
<name>A0A1H9YD21_9GAMM</name>
<dbReference type="SUPFAM" id="SSF47413">
    <property type="entry name" value="lambda repressor-like DNA-binding domains"/>
    <property type="match status" value="1"/>
</dbReference>
<keyword evidence="2" id="KW-0472">Membrane</keyword>
<gene>
    <name evidence="4" type="ORF">SAMN04487962_10193</name>
</gene>
<dbReference type="PANTHER" id="PTHR34475:SF1">
    <property type="entry name" value="CYTOSKELETON PROTEIN RODZ"/>
    <property type="match status" value="1"/>
</dbReference>